<comment type="subcellular location">
    <subcellularLocation>
        <location evidence="1">Host cytoplasmic vesicle membrane</location>
        <topology evidence="1">Peripheral membrane protein</topology>
        <orientation evidence="1">Cytoplasmic side</orientation>
    </subcellularLocation>
    <subcellularLocation>
        <location evidence="2">Virion</location>
    </subcellularLocation>
</comment>
<feature type="domain" description="RdRp catalytic" evidence="34">
    <location>
        <begin position="2189"/>
        <end position="2304"/>
    </location>
</feature>
<keyword evidence="19" id="KW-0347">Helicase</keyword>
<keyword evidence="12" id="KW-0808">Transferase</keyword>
<dbReference type="InterPro" id="IPR043502">
    <property type="entry name" value="DNA/RNA_pol_sf"/>
</dbReference>
<keyword evidence="13" id="KW-0548">Nucleotidyltransferase</keyword>
<dbReference type="GO" id="GO:0006508">
    <property type="term" value="P:proteolysis"/>
    <property type="evidence" value="ECO:0007669"/>
    <property type="project" value="UniProtKB-KW"/>
</dbReference>
<dbReference type="Proteomes" id="UP000232502">
    <property type="component" value="Segment"/>
</dbReference>
<dbReference type="Pfam" id="PF00910">
    <property type="entry name" value="RNA_helicase"/>
    <property type="match status" value="1"/>
</dbReference>
<proteinExistence type="predicted"/>
<dbReference type="InterPro" id="IPR033703">
    <property type="entry name" value="Rhv-like"/>
</dbReference>
<evidence type="ECO:0000256" key="10">
    <source>
        <dbReference type="ARBA" id="ARBA00022581"/>
    </source>
</evidence>
<keyword evidence="24" id="KW-0693">Viral RNA replication</keyword>
<feature type="transmembrane region" description="Helical" evidence="33">
    <location>
        <begin position="1712"/>
        <end position="1732"/>
    </location>
</feature>
<dbReference type="Pfam" id="PF00548">
    <property type="entry name" value="Peptidase_C3"/>
    <property type="match status" value="1"/>
</dbReference>
<protein>
    <recommendedName>
        <fullName evidence="3">Genome polyprotein</fullName>
    </recommendedName>
</protein>
<dbReference type="GO" id="GO:0044162">
    <property type="term" value="C:host cell cytoplasmic vesicle membrane"/>
    <property type="evidence" value="ECO:0007669"/>
    <property type="project" value="UniProtKB-SubCell"/>
</dbReference>
<dbReference type="Gene3D" id="1.20.960.20">
    <property type="match status" value="1"/>
</dbReference>
<keyword evidence="16" id="KW-0547">Nucleotide-binding</keyword>
<keyword evidence="33" id="KW-1133">Transmembrane helix</keyword>
<evidence type="ECO:0000256" key="1">
    <source>
        <dbReference type="ARBA" id="ARBA00004295"/>
    </source>
</evidence>
<dbReference type="SUPFAM" id="SSF88633">
    <property type="entry name" value="Positive stranded ssRNA viruses"/>
    <property type="match status" value="2"/>
</dbReference>
<dbReference type="InterPro" id="IPR001205">
    <property type="entry name" value="RNA-dir_pol_C"/>
</dbReference>
<keyword evidence="6" id="KW-1036">Host cytoplasmic vesicle</keyword>
<evidence type="ECO:0000256" key="30">
    <source>
        <dbReference type="ARBA" id="ARBA00023296"/>
    </source>
</evidence>
<dbReference type="GO" id="GO:0034220">
    <property type="term" value="P:monoatomic ion transmembrane transport"/>
    <property type="evidence" value="ECO:0007669"/>
    <property type="project" value="UniProtKB-KW"/>
</dbReference>
<dbReference type="GO" id="GO:0046718">
    <property type="term" value="P:symbiont entry into host cell"/>
    <property type="evidence" value="ECO:0007669"/>
    <property type="project" value="UniProtKB-KW"/>
</dbReference>
<dbReference type="Pfam" id="PF22663">
    <property type="entry name" value="Rhv_5"/>
    <property type="match status" value="1"/>
</dbReference>
<keyword evidence="11" id="KW-0645">Protease</keyword>
<evidence type="ECO:0000256" key="21">
    <source>
        <dbReference type="ARBA" id="ARBA00022840"/>
    </source>
</evidence>
<keyword evidence="27 33" id="KW-0472">Membrane</keyword>
<dbReference type="GO" id="GO:0039694">
    <property type="term" value="P:viral RNA genome replication"/>
    <property type="evidence" value="ECO:0007669"/>
    <property type="project" value="InterPro"/>
</dbReference>
<keyword evidence="15" id="KW-0519">Myristate</keyword>
<evidence type="ECO:0000256" key="19">
    <source>
        <dbReference type="ARBA" id="ARBA00022806"/>
    </source>
</evidence>
<feature type="region of interest" description="Disordered" evidence="32">
    <location>
        <begin position="186"/>
        <end position="237"/>
    </location>
</feature>
<dbReference type="EMBL" id="KJ641686">
    <property type="protein sequence ID" value="AIF74250.1"/>
    <property type="molecule type" value="Genomic_RNA"/>
</dbReference>
<dbReference type="InterPro" id="IPR000605">
    <property type="entry name" value="Helicase_SF3_ssDNA/RNA_vir"/>
</dbReference>
<evidence type="ECO:0000256" key="29">
    <source>
        <dbReference type="ARBA" id="ARBA00023288"/>
    </source>
</evidence>
<dbReference type="GO" id="GO:0004197">
    <property type="term" value="F:cysteine-type endopeptidase activity"/>
    <property type="evidence" value="ECO:0007669"/>
    <property type="project" value="InterPro"/>
</dbReference>
<keyword evidence="5" id="KW-0696">RNA-directed RNA polymerase</keyword>
<keyword evidence="28" id="KW-1035">Host cytoplasm</keyword>
<evidence type="ECO:0000256" key="33">
    <source>
        <dbReference type="SAM" id="Phobius"/>
    </source>
</evidence>
<dbReference type="GO" id="GO:0015267">
    <property type="term" value="F:channel activity"/>
    <property type="evidence" value="ECO:0007669"/>
    <property type="project" value="UniProtKB-KW"/>
</dbReference>
<dbReference type="Gene3D" id="3.30.70.270">
    <property type="match status" value="2"/>
</dbReference>
<organism evidence="36 37">
    <name type="scientific">aichivirus F1</name>
    <dbReference type="NCBI Taxonomy" id="2758106"/>
    <lineage>
        <taxon>Viruses</taxon>
        <taxon>Riboviria</taxon>
        <taxon>Orthornavirae</taxon>
        <taxon>Pisuviricota</taxon>
        <taxon>Pisoniviricetes</taxon>
        <taxon>Picornavirales</taxon>
        <taxon>Picornaviridae</taxon>
        <taxon>Kodimesavirinae</taxon>
        <taxon>Kobuvirus</taxon>
        <taxon>Kobuvirus femyomini</taxon>
    </lineage>
</organism>
<dbReference type="InterPro" id="IPR007094">
    <property type="entry name" value="RNA-dir_pol_PSvirus"/>
</dbReference>
<feature type="compositionally biased region" description="Low complexity" evidence="32">
    <location>
        <begin position="219"/>
        <end position="237"/>
    </location>
</feature>
<evidence type="ECO:0000256" key="9">
    <source>
        <dbReference type="ARBA" id="ARBA00022561"/>
    </source>
</evidence>
<evidence type="ECO:0000256" key="22">
    <source>
        <dbReference type="ARBA" id="ARBA00022844"/>
    </source>
</evidence>
<evidence type="ECO:0000256" key="25">
    <source>
        <dbReference type="ARBA" id="ARBA00023039"/>
    </source>
</evidence>
<dbReference type="GO" id="GO:0006351">
    <property type="term" value="P:DNA-templated transcription"/>
    <property type="evidence" value="ECO:0007669"/>
    <property type="project" value="InterPro"/>
</dbReference>
<feature type="non-terminal residue" evidence="36">
    <location>
        <position position="1"/>
    </location>
</feature>
<dbReference type="PROSITE" id="PS51218">
    <property type="entry name" value="SF3_HELICASE_2"/>
    <property type="match status" value="1"/>
</dbReference>
<evidence type="ECO:0000256" key="17">
    <source>
        <dbReference type="ARBA" id="ARBA00022801"/>
    </source>
</evidence>
<dbReference type="Gene3D" id="2.40.10.10">
    <property type="entry name" value="Trypsin-like serine proteases"/>
    <property type="match status" value="1"/>
</dbReference>
<keyword evidence="21" id="KW-0067">ATP-binding</keyword>
<dbReference type="GO" id="GO:0003723">
    <property type="term" value="F:RNA binding"/>
    <property type="evidence" value="ECO:0007669"/>
    <property type="project" value="InterPro"/>
</dbReference>
<keyword evidence="37" id="KW-1185">Reference proteome</keyword>
<keyword evidence="22" id="KW-0946">Virion</keyword>
<reference evidence="36 37" key="1">
    <citation type="journal article" date="2016" name="ISME J.">
        <title>Deciphering the bat virome catalog to better understand the ecological diversity of bat viruses and the bat origin of emerging infectious diseases.</title>
        <authorList>
            <person name="Wu Z."/>
            <person name="Yang L."/>
            <person name="Ren X."/>
            <person name="He G."/>
            <person name="Zhang J."/>
            <person name="Yang J."/>
            <person name="Qian Z."/>
            <person name="Dong J."/>
            <person name="Sun L."/>
            <person name="Zhu Y."/>
            <person name="Du J."/>
            <person name="Yang F."/>
            <person name="Zhang S."/>
            <person name="Jin Q."/>
        </authorList>
    </citation>
    <scope>NUCLEOTIDE SEQUENCE [LARGE SCALE GENOMIC DNA]</scope>
    <source>
        <strain evidence="36">BtMr-PicoV/JX2010</strain>
    </source>
</reference>
<evidence type="ECO:0000256" key="20">
    <source>
        <dbReference type="ARBA" id="ARBA00022807"/>
    </source>
</evidence>
<feature type="compositionally biased region" description="Polar residues" evidence="32">
    <location>
        <begin position="186"/>
        <end position="211"/>
    </location>
</feature>
<dbReference type="SUPFAM" id="SSF56672">
    <property type="entry name" value="DNA/RNA polymerases"/>
    <property type="match status" value="1"/>
</dbReference>
<evidence type="ECO:0000256" key="5">
    <source>
        <dbReference type="ARBA" id="ARBA00022484"/>
    </source>
</evidence>
<keyword evidence="4" id="KW-0813">Transport</keyword>
<dbReference type="GO" id="GO:0019062">
    <property type="term" value="P:virion attachment to host cell"/>
    <property type="evidence" value="ECO:0007669"/>
    <property type="project" value="UniProtKB-KW"/>
</dbReference>
<dbReference type="GO" id="GO:0019028">
    <property type="term" value="C:viral capsid"/>
    <property type="evidence" value="ECO:0007669"/>
    <property type="project" value="UniProtKB-KW"/>
</dbReference>
<dbReference type="InterPro" id="IPR000199">
    <property type="entry name" value="Peptidase_C3A/C3B_picornavir"/>
</dbReference>
<evidence type="ECO:0000256" key="27">
    <source>
        <dbReference type="ARBA" id="ARBA00023136"/>
    </source>
</evidence>
<evidence type="ECO:0000256" key="14">
    <source>
        <dbReference type="ARBA" id="ARBA00022706"/>
    </source>
</evidence>
<evidence type="ECO:0000256" key="23">
    <source>
        <dbReference type="ARBA" id="ARBA00022870"/>
    </source>
</evidence>
<evidence type="ECO:0000256" key="11">
    <source>
        <dbReference type="ARBA" id="ARBA00022670"/>
    </source>
</evidence>
<keyword evidence="31" id="KW-0407">Ion channel</keyword>
<dbReference type="InterPro" id="IPR029053">
    <property type="entry name" value="Viral_coat"/>
</dbReference>
<dbReference type="GO" id="GO:0003724">
    <property type="term" value="F:RNA helicase activity"/>
    <property type="evidence" value="ECO:0007669"/>
    <property type="project" value="InterPro"/>
</dbReference>
<keyword evidence="26" id="KW-0406">Ion transport</keyword>
<keyword evidence="10" id="KW-0945">Host-virus interaction</keyword>
<name>A0A0D3MCR0_9PICO</name>
<dbReference type="InterPro" id="IPR043504">
    <property type="entry name" value="Peptidase_S1_PA_chymotrypsin"/>
</dbReference>
<evidence type="ECO:0000313" key="36">
    <source>
        <dbReference type="EMBL" id="AIF74250.1"/>
    </source>
</evidence>
<dbReference type="SUPFAM" id="SSF52540">
    <property type="entry name" value="P-loop containing nucleoside triphosphate hydrolases"/>
    <property type="match status" value="1"/>
</dbReference>
<evidence type="ECO:0000256" key="24">
    <source>
        <dbReference type="ARBA" id="ARBA00022953"/>
    </source>
</evidence>
<keyword evidence="23" id="KW-1043">Host membrane</keyword>
<dbReference type="PROSITE" id="PS50507">
    <property type="entry name" value="RDRP_SSRNA_POS"/>
    <property type="match status" value="1"/>
</dbReference>
<keyword evidence="33" id="KW-0812">Transmembrane</keyword>
<dbReference type="InterPro" id="IPR059138">
    <property type="entry name" value="Pico_VP1"/>
</dbReference>
<dbReference type="GO" id="GO:0005198">
    <property type="term" value="F:structural molecule activity"/>
    <property type="evidence" value="ECO:0007669"/>
    <property type="project" value="InterPro"/>
</dbReference>
<keyword evidence="8" id="KW-0597">Phosphoprotein</keyword>
<evidence type="ECO:0000256" key="4">
    <source>
        <dbReference type="ARBA" id="ARBA00022448"/>
    </source>
</evidence>
<dbReference type="CDD" id="cd00205">
    <property type="entry name" value="rhv_like"/>
    <property type="match status" value="2"/>
</dbReference>
<keyword evidence="7" id="KW-0191">Covalent protein-RNA linkage</keyword>
<feature type="domain" description="SF3 helicase" evidence="35">
    <location>
        <begin position="1436"/>
        <end position="1605"/>
    </location>
</feature>
<keyword evidence="18" id="KW-1161">Viral attachment to host cell</keyword>
<evidence type="ECO:0000256" key="7">
    <source>
        <dbReference type="ARBA" id="ARBA00022520"/>
    </source>
</evidence>
<evidence type="ECO:0000256" key="28">
    <source>
        <dbReference type="ARBA" id="ARBA00023200"/>
    </source>
</evidence>
<keyword evidence="29" id="KW-0449">Lipoprotein</keyword>
<dbReference type="InterPro" id="IPR009003">
    <property type="entry name" value="Peptidase_S1_PA"/>
</dbReference>
<feature type="region of interest" description="Disordered" evidence="32">
    <location>
        <begin position="1742"/>
        <end position="1770"/>
    </location>
</feature>
<dbReference type="Pfam" id="PF00073">
    <property type="entry name" value="Rhv"/>
    <property type="match status" value="2"/>
</dbReference>
<keyword evidence="9" id="KW-0167">Capsid protein</keyword>
<dbReference type="InterPro" id="IPR027417">
    <property type="entry name" value="P-loop_NTPase"/>
</dbReference>
<dbReference type="GO" id="GO:0005524">
    <property type="term" value="F:ATP binding"/>
    <property type="evidence" value="ECO:0007669"/>
    <property type="project" value="UniProtKB-KW"/>
</dbReference>
<evidence type="ECO:0000256" key="6">
    <source>
        <dbReference type="ARBA" id="ARBA00022488"/>
    </source>
</evidence>
<dbReference type="GO" id="GO:0003968">
    <property type="term" value="F:RNA-directed RNA polymerase activity"/>
    <property type="evidence" value="ECO:0007669"/>
    <property type="project" value="UniProtKB-KW"/>
</dbReference>
<evidence type="ECO:0000256" key="12">
    <source>
        <dbReference type="ARBA" id="ARBA00022679"/>
    </source>
</evidence>
<dbReference type="InterPro" id="IPR043128">
    <property type="entry name" value="Rev_trsase/Diguanyl_cyclase"/>
</dbReference>
<evidence type="ECO:0000313" key="37">
    <source>
        <dbReference type="Proteomes" id="UP000232502"/>
    </source>
</evidence>
<keyword evidence="25" id="KW-1182">Viral ion channel</keyword>
<keyword evidence="14" id="KW-1143">T=pseudo3 icosahedral capsid protein</keyword>
<evidence type="ECO:0000256" key="13">
    <source>
        <dbReference type="ARBA" id="ARBA00022695"/>
    </source>
</evidence>
<dbReference type="Gene3D" id="2.60.120.20">
    <property type="match status" value="3"/>
</dbReference>
<sequence>FFFLFVFFIYVFVFAHLLSLGPPHHRGSYTHPTLPYNVYEQEQFDQLCLEALRAPGFFHPHQPQQQGAAFSFPRNRFTMVYTPENPVDGWDLRKEIPGVGVLQIGWVLDPDGLFRLSPVPVRGMEIAEVSRYHWDDATRQLGRQTLLRFSLLNLPTDVRHSPEDIERQGNSVTNIYGNGNSVTTDVGANGWTPTVNTSVGDNPMSSSSASETPIGIKGGSSTASKTTTSVSSGNSVGSRYRKWWEPAAARGLERGIDHAINLGDSIVGGAASAAKAGVDALKNKLNKPPAAANLLSSVPTANLAGNSEIQSQAPSSAVIAYPPTPSVTLPGPDVPSVPGPSGDRAWLVDTFQWTQEMPVDMWPSGPNSYTNSSAYPPHPTGPTNGGAYPLPWALVTAQPQCVWSAMYQNHSYWNAGFRIQLTVNGSQFHAGALVLCAVPERAVTETGSANSLYTTPYAILNLATGNTCTLEVPYVSCTPNSSTDFLHAPWTVFVSVLTPLTPPTGSPSSLQCSLYVTPLNSSFHGLRYPVKQHIKTRQVPGSGAFGTAVAGQEIPLVGVLATRPDVSYLPAEAFNWLEFASRPGLFTSLTWTMADDPGDKLQMIPLSPDALAATTTGIGFALTLFSQWQGEIKVRLLFTGSAQHYGRLVVAYTPPASRPPTDMAEAMHGTYTVWDVNGESTLDFTIPFMSQSYWKTVDIGTPDGLLSNNGYFSVFVMNPLTGPSSAPPSAQIQAFVLAGDTFRLRFQQSPALGWQAGEEATEVPINSEGIDIQTPSGDLGERTTMRYKDTDLHPDTFLENYFSFFRYLPLQQGGGPLLMSAGSVSLLPLDPMTMFTSDTTKLISCFTYFTADLRINLRIVSALSASTTLAVALIPAGATVPPDIANTTVATSSLSNFTLVEQPLPASGTVELSLSFPYTSPQSALCTVFNGWENFSGSNFGRLHSNTFGTLVFYSISPQLPGPPVGVQETISISAWYSFGGFRGFVPRSPPVLGPLPTHSYSSAMEIISPKRMKAFARRQCARPIELLEMEPEDRAFVVRVQRTTYVHWALRYVRWDGFQQQISLSNAGLYAVIAFEEPEGECVGEVELDCWERATLLVGEIYPYNAHTNCSTFISDLTGYPCSNTGLSIGAGVALLGVSALAAGVKTLLARRQGLGDMASAAKVVTQRNVDDAFTIARDGLRVADAGAARIETAANRLLEASRNVHFDHLDSAADRLYAAADRISTSLGRRSRDDRQPLKSLHSAWWRWHLPHRALFCWLAKFFGYLLIIFGSPTPMSIGGLLLVILADSAPTVVDFFRNSNNPLGAAFYWIATKLGFETTPEEAAAAAADQQGVVDFNHGVQAAKNVDWILDKVISLVEKVMNWLEKKAGNDPGKQLADNHDKIMQLYSDSVTAVNSPPTTIELANVRANKKLAEDLVPVASKAKSQNHVTLLNQAIRNYSTLLGRAPVHNPGARPEPLVVYLYWPPGSGKSLVASLLASTLANKLGSGPDDYYSPTSPDCEFFDGYTGQPVHLIDDIGQDPEGRDWAHFPNLVSTAPFIVPMASLECKGTYYTSKVIIATSNFQGPNDRSARSLAALDRRLHIRLKVTSQGPFSVESALAACGPGTKYFTAECPLTRLESNEITFDSRSLHTTTLSDLDSLVDFILDLVQDRRDNSNLFRGLIRQAGTQKDVQASTGVASSVEDAFTQTVRQNAPVEEVKKRWNFQIPLFYTAGFLTIISSLIAIFYFARALRNERNQGAYTGLPTPKPAPRRPVPHPRTPPVQTAAPVRQGLSPAIPKLAENVVLIAALKDDEEVRFMSFTYIQGRWGVTASHLIEGATHIRIRDKIFPLSELDYVVDGELMAIHIPHREYRNIRRFLSTQTYETGFLVSSLFKGTSYVRFSHLRTASLNIENVIVDSNSLIYACSSFPGLCGSPVISSDPSGVRVLGIHVAGIPGSSGMGCQLSDERWANMLAVMSERQSRIVLVDHDGPPSHIPRSSKIKPSPAHGAFEITKEPAPLSQYDPRLINFNVQVYDKHNHGDITEPWPGLVEAFDLYFSYFPSSIRTLTMDEAINGTHSLDGIDMSQSPGYPWVANGRSRRSLFTQENGRWIPTPELVAEVEKVLEDPVYVYTTSLKDELRPLEKVKVGGTRLIEAAPIHAIIAGRMLLGGLFEYMQSRPGEHGSAVGCNPDYHWTQFFWMFSTYEQVYDLDYKGFDASLPTVCFDLVSRHLERLIGDPRVPKYIDSISNSLHVFGFFFYRMIGGNPSGCVGTSILNTIINNCCLLSALMSHPDFSPNHTLILAYGDDVIYATNPPIHPSFVRDFYREHTQLIVTPANKGDTFPETSDIYDVTFLKRWFVPDDLRPAYVHPVIKRDVYEQSVMWVRTGDFQDVVTSLCYLAFHSGPQNYLNWTSAVAAKCRENGVFVNFLPYSFLQMQWLKLVSV</sequence>
<evidence type="ECO:0000259" key="35">
    <source>
        <dbReference type="PROSITE" id="PS51218"/>
    </source>
</evidence>
<evidence type="ECO:0000256" key="31">
    <source>
        <dbReference type="ARBA" id="ARBA00023303"/>
    </source>
</evidence>
<accession>A0A0D3MCR0</accession>
<evidence type="ECO:0000256" key="32">
    <source>
        <dbReference type="SAM" id="MobiDB-lite"/>
    </source>
</evidence>
<evidence type="ECO:0000256" key="15">
    <source>
        <dbReference type="ARBA" id="ARBA00022707"/>
    </source>
</evidence>
<evidence type="ECO:0000256" key="3">
    <source>
        <dbReference type="ARBA" id="ARBA00020107"/>
    </source>
</evidence>
<evidence type="ECO:0000256" key="2">
    <source>
        <dbReference type="ARBA" id="ARBA00004328"/>
    </source>
</evidence>
<keyword evidence="17" id="KW-0378">Hydrolase</keyword>
<evidence type="ECO:0000256" key="26">
    <source>
        <dbReference type="ARBA" id="ARBA00023065"/>
    </source>
</evidence>
<dbReference type="InterPro" id="IPR014759">
    <property type="entry name" value="Helicase_SF3_ssRNA_vir"/>
</dbReference>
<keyword evidence="30" id="KW-1160">Virus entry into host cell</keyword>
<dbReference type="Pfam" id="PF00680">
    <property type="entry name" value="RdRP_1"/>
    <property type="match status" value="1"/>
</dbReference>
<dbReference type="InterPro" id="IPR001676">
    <property type="entry name" value="Picornavirus_capsid"/>
</dbReference>
<dbReference type="SUPFAM" id="SSF50494">
    <property type="entry name" value="Trypsin-like serine proteases"/>
    <property type="match status" value="1"/>
</dbReference>
<evidence type="ECO:0000259" key="34">
    <source>
        <dbReference type="PROSITE" id="PS50507"/>
    </source>
</evidence>
<keyword evidence="20" id="KW-0788">Thiol protease</keyword>
<evidence type="ECO:0000256" key="8">
    <source>
        <dbReference type="ARBA" id="ARBA00022553"/>
    </source>
</evidence>
<evidence type="ECO:0000256" key="16">
    <source>
        <dbReference type="ARBA" id="ARBA00022741"/>
    </source>
</evidence>
<evidence type="ECO:0000256" key="18">
    <source>
        <dbReference type="ARBA" id="ARBA00022804"/>
    </source>
</evidence>